<evidence type="ECO:0008006" key="10">
    <source>
        <dbReference type="Google" id="ProtNLM"/>
    </source>
</evidence>
<name>A0A8S1H8Z2_9PELO</name>
<dbReference type="PANTHER" id="PTHR24365:SF541">
    <property type="entry name" value="PROTEIN TOLL-RELATED"/>
    <property type="match status" value="1"/>
</dbReference>
<keyword evidence="3" id="KW-0732">Signal</keyword>
<feature type="compositionally biased region" description="Low complexity" evidence="6">
    <location>
        <begin position="225"/>
        <end position="251"/>
    </location>
</feature>
<gene>
    <name evidence="8" type="ORF">CAUJ_LOCUS7220</name>
</gene>
<keyword evidence="2 7" id="KW-0812">Transmembrane</keyword>
<keyword evidence="5 7" id="KW-0472">Membrane</keyword>
<evidence type="ECO:0000256" key="7">
    <source>
        <dbReference type="SAM" id="Phobius"/>
    </source>
</evidence>
<dbReference type="GO" id="GO:0007165">
    <property type="term" value="P:signal transduction"/>
    <property type="evidence" value="ECO:0007669"/>
    <property type="project" value="TreeGrafter"/>
</dbReference>
<dbReference type="PANTHER" id="PTHR24365">
    <property type="entry name" value="TOLL-LIKE RECEPTOR"/>
    <property type="match status" value="1"/>
</dbReference>
<protein>
    <recommendedName>
        <fullName evidence="10">LRRCT domain-containing protein</fullName>
    </recommendedName>
</protein>
<comment type="subcellular location">
    <subcellularLocation>
        <location evidence="1">Membrane</location>
        <topology evidence="1">Single-pass membrane protein</topology>
    </subcellularLocation>
</comment>
<keyword evidence="4 7" id="KW-1133">Transmembrane helix</keyword>
<dbReference type="AlphaFoldDB" id="A0A8S1H8Z2"/>
<reference evidence="8" key="1">
    <citation type="submission" date="2020-10" db="EMBL/GenBank/DDBJ databases">
        <authorList>
            <person name="Kikuchi T."/>
        </authorList>
    </citation>
    <scope>NUCLEOTIDE SEQUENCE</scope>
    <source>
        <strain evidence="8">NKZ352</strain>
    </source>
</reference>
<evidence type="ECO:0000256" key="2">
    <source>
        <dbReference type="ARBA" id="ARBA00022692"/>
    </source>
</evidence>
<accession>A0A8S1H8Z2</accession>
<feature type="transmembrane region" description="Helical" evidence="7">
    <location>
        <begin position="270"/>
        <end position="294"/>
    </location>
</feature>
<evidence type="ECO:0000313" key="9">
    <source>
        <dbReference type="Proteomes" id="UP000835052"/>
    </source>
</evidence>
<dbReference type="EMBL" id="CAJGYM010000020">
    <property type="protein sequence ID" value="CAD6191301.1"/>
    <property type="molecule type" value="Genomic_DNA"/>
</dbReference>
<evidence type="ECO:0000256" key="3">
    <source>
        <dbReference type="ARBA" id="ARBA00022729"/>
    </source>
</evidence>
<keyword evidence="9" id="KW-1185">Reference proteome</keyword>
<dbReference type="Gene3D" id="3.80.10.10">
    <property type="entry name" value="Ribonuclease Inhibitor"/>
    <property type="match status" value="1"/>
</dbReference>
<evidence type="ECO:0000313" key="8">
    <source>
        <dbReference type="EMBL" id="CAD6191301.1"/>
    </source>
</evidence>
<dbReference type="Proteomes" id="UP000835052">
    <property type="component" value="Unassembled WGS sequence"/>
</dbReference>
<evidence type="ECO:0000256" key="5">
    <source>
        <dbReference type="ARBA" id="ARBA00023136"/>
    </source>
</evidence>
<dbReference type="GO" id="GO:0038023">
    <property type="term" value="F:signaling receptor activity"/>
    <property type="evidence" value="ECO:0007669"/>
    <property type="project" value="TreeGrafter"/>
</dbReference>
<organism evidence="8 9">
    <name type="scientific">Caenorhabditis auriculariae</name>
    <dbReference type="NCBI Taxonomy" id="2777116"/>
    <lineage>
        <taxon>Eukaryota</taxon>
        <taxon>Metazoa</taxon>
        <taxon>Ecdysozoa</taxon>
        <taxon>Nematoda</taxon>
        <taxon>Chromadorea</taxon>
        <taxon>Rhabditida</taxon>
        <taxon>Rhabditina</taxon>
        <taxon>Rhabditomorpha</taxon>
        <taxon>Rhabditoidea</taxon>
        <taxon>Rhabditidae</taxon>
        <taxon>Peloderinae</taxon>
        <taxon>Caenorhabditis</taxon>
    </lineage>
</organism>
<evidence type="ECO:0000256" key="6">
    <source>
        <dbReference type="SAM" id="MobiDB-lite"/>
    </source>
</evidence>
<proteinExistence type="predicted"/>
<dbReference type="OrthoDB" id="9229163at2759"/>
<dbReference type="SUPFAM" id="SSF52058">
    <property type="entry name" value="L domain-like"/>
    <property type="match status" value="1"/>
</dbReference>
<evidence type="ECO:0000256" key="4">
    <source>
        <dbReference type="ARBA" id="ARBA00022989"/>
    </source>
</evidence>
<feature type="region of interest" description="Disordered" evidence="6">
    <location>
        <begin position="223"/>
        <end position="255"/>
    </location>
</feature>
<dbReference type="GO" id="GO:0005886">
    <property type="term" value="C:plasma membrane"/>
    <property type="evidence" value="ECO:0007669"/>
    <property type="project" value="TreeGrafter"/>
</dbReference>
<evidence type="ECO:0000256" key="1">
    <source>
        <dbReference type="ARBA" id="ARBA00004167"/>
    </source>
</evidence>
<comment type="caution">
    <text evidence="8">The sequence shown here is derived from an EMBL/GenBank/DDBJ whole genome shotgun (WGS) entry which is preliminary data.</text>
</comment>
<dbReference type="InterPro" id="IPR032675">
    <property type="entry name" value="LRR_dom_sf"/>
</dbReference>
<sequence length="314" mass="35090">MRFDKLGVLPSSLTELRLNNSDWKHFPIASMSSYTKLSSLKISNSPITDKELETLLSVAPSLTHLEVSAGSLTSIPKVSLSSLTRLHLHSNPLSQPSTEQLHFLDGLKKVSLGGNATNFLCSCELPTDLQRWASRQENREKIDDFDEVYCELKGFGVVRLEDALPGNGSLCVEPTEDMLKWMNFVDNTQQRQFEQTSTTATSAVITETSSTIAVEVVTEKEKPKSTTFPTTRRSETSTPKSTTSSSSTTASKTRKKYRDVENEPLKFVNILIFILFICVIVLIIAIGFTIYFKFLNTDTGKSRRHHESEPLNET</sequence>